<sequence>MKGCETCGYNESGVALDFAHIDPTQKSKHMCIWYNKKQAGSGMI</sequence>
<protein>
    <submittedName>
        <fullName evidence="1">Uncharacterized protein</fullName>
    </submittedName>
</protein>
<dbReference type="EMBL" id="UINC01180843">
    <property type="protein sequence ID" value="SVD90238.1"/>
    <property type="molecule type" value="Genomic_DNA"/>
</dbReference>
<proteinExistence type="predicted"/>
<name>A0A382Z689_9ZZZZ</name>
<feature type="non-terminal residue" evidence="1">
    <location>
        <position position="1"/>
    </location>
</feature>
<gene>
    <name evidence="1" type="ORF">METZ01_LOCUS443092</name>
</gene>
<feature type="non-terminal residue" evidence="1">
    <location>
        <position position="44"/>
    </location>
</feature>
<accession>A0A382Z689</accession>
<reference evidence="1" key="1">
    <citation type="submission" date="2018-05" db="EMBL/GenBank/DDBJ databases">
        <authorList>
            <person name="Lanie J.A."/>
            <person name="Ng W.-L."/>
            <person name="Kazmierczak K.M."/>
            <person name="Andrzejewski T.M."/>
            <person name="Davidsen T.M."/>
            <person name="Wayne K.J."/>
            <person name="Tettelin H."/>
            <person name="Glass J.I."/>
            <person name="Rusch D."/>
            <person name="Podicherti R."/>
            <person name="Tsui H.-C.T."/>
            <person name="Winkler M.E."/>
        </authorList>
    </citation>
    <scope>NUCLEOTIDE SEQUENCE</scope>
</reference>
<organism evidence="1">
    <name type="scientific">marine metagenome</name>
    <dbReference type="NCBI Taxonomy" id="408172"/>
    <lineage>
        <taxon>unclassified sequences</taxon>
        <taxon>metagenomes</taxon>
        <taxon>ecological metagenomes</taxon>
    </lineage>
</organism>
<evidence type="ECO:0000313" key="1">
    <source>
        <dbReference type="EMBL" id="SVD90238.1"/>
    </source>
</evidence>
<dbReference type="AlphaFoldDB" id="A0A382Z689"/>